<evidence type="ECO:0000313" key="4">
    <source>
        <dbReference type="Proteomes" id="UP000464314"/>
    </source>
</evidence>
<feature type="transmembrane region" description="Helical" evidence="2">
    <location>
        <begin position="99"/>
        <end position="117"/>
    </location>
</feature>
<organism evidence="3 4">
    <name type="scientific">Anaerocolumna sedimenticola</name>
    <dbReference type="NCBI Taxonomy" id="2696063"/>
    <lineage>
        <taxon>Bacteria</taxon>
        <taxon>Bacillati</taxon>
        <taxon>Bacillota</taxon>
        <taxon>Clostridia</taxon>
        <taxon>Lachnospirales</taxon>
        <taxon>Lachnospiraceae</taxon>
        <taxon>Anaerocolumna</taxon>
    </lineage>
</organism>
<reference evidence="3 4" key="1">
    <citation type="submission" date="2020-01" db="EMBL/GenBank/DDBJ databases">
        <title>Genome analysis of Anaerocolumna sp. CBA3638.</title>
        <authorList>
            <person name="Kim J."/>
            <person name="Roh S.W."/>
        </authorList>
    </citation>
    <scope>NUCLEOTIDE SEQUENCE [LARGE SCALE GENOMIC DNA]</scope>
    <source>
        <strain evidence="3 4">CBA3638</strain>
    </source>
</reference>
<feature type="transmembrane region" description="Helical" evidence="2">
    <location>
        <begin position="12"/>
        <end position="33"/>
    </location>
</feature>
<keyword evidence="2" id="KW-0812">Transmembrane</keyword>
<dbReference type="RefSeq" id="WP_161837058.1">
    <property type="nucleotide sequence ID" value="NZ_CP048000.1"/>
</dbReference>
<keyword evidence="4" id="KW-1185">Reference proteome</keyword>
<feature type="region of interest" description="Disordered" evidence="1">
    <location>
        <begin position="247"/>
        <end position="303"/>
    </location>
</feature>
<proteinExistence type="predicted"/>
<evidence type="ECO:0000313" key="3">
    <source>
        <dbReference type="EMBL" id="QHQ60222.1"/>
    </source>
</evidence>
<dbReference type="EMBL" id="CP048000">
    <property type="protein sequence ID" value="QHQ60222.1"/>
    <property type="molecule type" value="Genomic_DNA"/>
</dbReference>
<feature type="compositionally biased region" description="Basic and acidic residues" evidence="1">
    <location>
        <begin position="277"/>
        <end position="303"/>
    </location>
</feature>
<protein>
    <submittedName>
        <fullName evidence="3">Uncharacterized protein</fullName>
    </submittedName>
</protein>
<feature type="compositionally biased region" description="Basic residues" evidence="1">
    <location>
        <begin position="267"/>
        <end position="276"/>
    </location>
</feature>
<dbReference type="KEGG" id="anr:Ana3638_05060"/>
<keyword evidence="2" id="KW-0472">Membrane</keyword>
<dbReference type="AlphaFoldDB" id="A0A6P1TJG4"/>
<evidence type="ECO:0000256" key="1">
    <source>
        <dbReference type="SAM" id="MobiDB-lite"/>
    </source>
</evidence>
<feature type="compositionally biased region" description="Basic and acidic residues" evidence="1">
    <location>
        <begin position="247"/>
        <end position="266"/>
    </location>
</feature>
<sequence length="483" mass="56056">MVQELFDKNIFSYIMLALCACGILLKLILNLVYSRLIKASDNMAKSKNKLTQMMKKKFETCYKLKIGVNNVDIFVDKYVFRHRFCGILLSTWENIGGQILMLCILIGSISTIVGLIYECGKQQILSTFSVGILTSGLLIFLEGLINLSGRKELIRLNMKDYLENILKVRLEQEQVSPELIEQYKKEYLHEEEQAFNSSELLAAASEKTGKLTRKEKKDKLSKAKAEKIREKMRLKEAKRAEKINNKEVKKADALNKKEAKRLDKEKKKMLKVQNRQKAREEEERIKRETKLALERKREAERAEIERIKSEVKANEERKKEEKRKQEEIKKALILEKKAVKEEKRKAQPIEYKTIAQERKESLKREIRERRHIETHEDEKDVILYSREDKIAATLMDEKPAVENKKEDKMAAVNSSEKLHMEKAAVEKVNVELAHVEKPKVEKGQIIKTSAAKEEKVKPAAKKAKQASTADDKLIEDILKEFLA</sequence>
<feature type="transmembrane region" description="Helical" evidence="2">
    <location>
        <begin position="123"/>
        <end position="145"/>
    </location>
</feature>
<dbReference type="Proteomes" id="UP000464314">
    <property type="component" value="Chromosome"/>
</dbReference>
<evidence type="ECO:0000256" key="2">
    <source>
        <dbReference type="SAM" id="Phobius"/>
    </source>
</evidence>
<keyword evidence="2" id="KW-1133">Transmembrane helix</keyword>
<accession>A0A6P1TJG4</accession>
<gene>
    <name evidence="3" type="ORF">Ana3638_05060</name>
</gene>
<name>A0A6P1TJG4_9FIRM</name>